<evidence type="ECO:0008006" key="3">
    <source>
        <dbReference type="Google" id="ProtNLM"/>
    </source>
</evidence>
<dbReference type="Gene3D" id="3.40.50.11190">
    <property type="match status" value="1"/>
</dbReference>
<name>A0ABS2UEL7_9LEPT</name>
<comment type="caution">
    <text evidence="1">The sequence shown here is derived from an EMBL/GenBank/DDBJ whole genome shotgun (WGS) entry which is preliminary data.</text>
</comment>
<dbReference type="Proteomes" id="UP000724686">
    <property type="component" value="Unassembled WGS sequence"/>
</dbReference>
<gene>
    <name evidence="1" type="ORF">JWG45_09265</name>
</gene>
<accession>A0ABS2UEL7</accession>
<evidence type="ECO:0000313" key="2">
    <source>
        <dbReference type="Proteomes" id="UP000724686"/>
    </source>
</evidence>
<dbReference type="Gene3D" id="3.40.50.2000">
    <property type="entry name" value="Glycogen Phosphorylase B"/>
    <property type="match status" value="1"/>
</dbReference>
<reference evidence="1 2" key="1">
    <citation type="submission" date="2021-02" db="EMBL/GenBank/DDBJ databases">
        <title>Leptospira ainlahdjerensis sp. nov., Leptospira ainazelensis sp. nov., Leptospira abararensis sp. nov. and Leptospira chreensis sp. nov., four new species isolated from water sources in Algeria.</title>
        <authorList>
            <person name="Amara Korba A."/>
            <person name="Kainiu M."/>
            <person name="Vincent A.T."/>
            <person name="Mariet J.-F."/>
            <person name="Veyrier F.J."/>
            <person name="Goarant C."/>
            <person name="Picardeau M."/>
        </authorList>
    </citation>
    <scope>NUCLEOTIDE SEQUENCE [LARGE SCALE GENOMIC DNA]</scope>
    <source>
        <strain evidence="1 2">201903070</strain>
    </source>
</reference>
<sequence length="324" mass="37304">MIYIFTEYFQKSGIGHYRRCSALAELFRRKGIKTQIILDTDADGFDDFDIETVVESWLTKKLHKWIQRTPEAIVIDSYRADYSLYQEVVDAGIRLVCIDDFDRLNYPRAAILYNGGVGGSIYNYRDRYSKVLEGPEFILLRKPFQEKIEKHNIPKSIKRILVSMGGSDPKNLTLRILTVINRRFPEIQIDAIIGPAFESPDRYEKKNLPSIAFHKNLDALEIKTLMQSVDLCISAGGQTVYELGRLGIPMILIKTADNQLGNLTGLKEMNIIENYLDPEESRFEEMLIEEIFSLFSFERRLKMSELSFDIFSDRSQSIASAILN</sequence>
<organism evidence="1 2">
    <name type="scientific">Leptospira ainlahdjerensis</name>
    <dbReference type="NCBI Taxonomy" id="2810033"/>
    <lineage>
        <taxon>Bacteria</taxon>
        <taxon>Pseudomonadati</taxon>
        <taxon>Spirochaetota</taxon>
        <taxon>Spirochaetia</taxon>
        <taxon>Leptospirales</taxon>
        <taxon>Leptospiraceae</taxon>
        <taxon>Leptospira</taxon>
    </lineage>
</organism>
<evidence type="ECO:0000313" key="1">
    <source>
        <dbReference type="EMBL" id="MBM9577340.1"/>
    </source>
</evidence>
<proteinExistence type="predicted"/>
<dbReference type="EMBL" id="JAFFPU010000033">
    <property type="protein sequence ID" value="MBM9577340.1"/>
    <property type="molecule type" value="Genomic_DNA"/>
</dbReference>
<keyword evidence="2" id="KW-1185">Reference proteome</keyword>
<protein>
    <recommendedName>
        <fullName evidence="3">Glycosyl transferase</fullName>
    </recommendedName>
</protein>
<dbReference type="SUPFAM" id="SSF53756">
    <property type="entry name" value="UDP-Glycosyltransferase/glycogen phosphorylase"/>
    <property type="match status" value="1"/>
</dbReference>